<evidence type="ECO:0000256" key="6">
    <source>
        <dbReference type="ARBA" id="ARBA00022989"/>
    </source>
</evidence>
<keyword evidence="6 9" id="KW-1133">Transmembrane helix</keyword>
<dbReference type="Pfam" id="PF04093">
    <property type="entry name" value="MreD"/>
    <property type="match status" value="1"/>
</dbReference>
<dbReference type="EMBL" id="JAPIVE010000001">
    <property type="protein sequence ID" value="MCX2523799.1"/>
    <property type="molecule type" value="Genomic_DNA"/>
</dbReference>
<sequence>MPLRLFTWATLLLALGLQVMPMPDAWLIWRPNWLGMMLAYWCIVTPSRVGVFYGFIFGLFLDLLEGVTFGHNALLLSLMAYLVLLLYQRLRIYSLWQQAGLLIVIFGLIQLLDQWLRLMFGASVLHIEFVYSAIVVGVLWPWWFTLINVIRRQLTLV</sequence>
<dbReference type="InterPro" id="IPR026034">
    <property type="entry name" value="MreD_proteobac"/>
</dbReference>
<feature type="transmembrane region" description="Helical" evidence="9">
    <location>
        <begin position="95"/>
        <end position="112"/>
    </location>
</feature>
<evidence type="ECO:0000313" key="10">
    <source>
        <dbReference type="EMBL" id="MCX2523799.1"/>
    </source>
</evidence>
<feature type="transmembrane region" description="Helical" evidence="9">
    <location>
        <begin position="124"/>
        <end position="144"/>
    </location>
</feature>
<feature type="transmembrane region" description="Helical" evidence="9">
    <location>
        <begin position="73"/>
        <end position="89"/>
    </location>
</feature>
<evidence type="ECO:0000256" key="9">
    <source>
        <dbReference type="SAM" id="Phobius"/>
    </source>
</evidence>
<evidence type="ECO:0000256" key="3">
    <source>
        <dbReference type="ARBA" id="ARBA00022475"/>
    </source>
</evidence>
<dbReference type="PANTHER" id="PTHR37484">
    <property type="entry name" value="ROD SHAPE-DETERMINING PROTEIN MRED"/>
    <property type="match status" value="1"/>
</dbReference>
<comment type="function">
    <text evidence="8">Involved in formation of the rod shape of the cell. May also contribute to regulation of formation of penicillin-binding proteins.</text>
</comment>
<comment type="similarity">
    <text evidence="2 8">Belongs to the MreD family.</text>
</comment>
<keyword evidence="8" id="KW-0997">Cell inner membrane</keyword>
<dbReference type="RefSeq" id="WP_250937710.1">
    <property type="nucleotide sequence ID" value="NZ_JAMLJK010000001.1"/>
</dbReference>
<evidence type="ECO:0000256" key="4">
    <source>
        <dbReference type="ARBA" id="ARBA00022692"/>
    </source>
</evidence>
<name>A0AA41ZGM8_9GAMM</name>
<reference evidence="10" key="1">
    <citation type="submission" date="2022-11" db="EMBL/GenBank/DDBJ databases">
        <title>Larsenimonas rhizosphaerae sp. nov., isolated from a tidal mudflat.</title>
        <authorList>
            <person name="Lee S.D."/>
            <person name="Kim I.S."/>
        </authorList>
    </citation>
    <scope>NUCLEOTIDE SEQUENCE</scope>
    <source>
        <strain evidence="10">GH2-1</strain>
    </source>
</reference>
<comment type="caution">
    <text evidence="10">The sequence shown here is derived from an EMBL/GenBank/DDBJ whole genome shotgun (WGS) entry which is preliminary data.</text>
</comment>
<keyword evidence="4 9" id="KW-0812">Transmembrane</keyword>
<gene>
    <name evidence="10" type="primary">mreD</name>
    <name evidence="10" type="ORF">OQ287_06065</name>
</gene>
<keyword evidence="11" id="KW-1185">Reference proteome</keyword>
<evidence type="ECO:0000256" key="7">
    <source>
        <dbReference type="ARBA" id="ARBA00023136"/>
    </source>
</evidence>
<protein>
    <recommendedName>
        <fullName evidence="8">Rod shape-determining protein MreD</fullName>
    </recommendedName>
</protein>
<accession>A0AA41ZGM8</accession>
<dbReference type="NCBIfam" id="TIGR03426">
    <property type="entry name" value="shape_MreD"/>
    <property type="match status" value="1"/>
</dbReference>
<keyword evidence="7 8" id="KW-0472">Membrane</keyword>
<feature type="transmembrane region" description="Helical" evidence="9">
    <location>
        <begin position="37"/>
        <end position="61"/>
    </location>
</feature>
<dbReference type="Proteomes" id="UP001165678">
    <property type="component" value="Unassembled WGS sequence"/>
</dbReference>
<evidence type="ECO:0000256" key="5">
    <source>
        <dbReference type="ARBA" id="ARBA00022960"/>
    </source>
</evidence>
<dbReference type="PIRSF" id="PIRSF018472">
    <property type="entry name" value="MreD_proteobac"/>
    <property type="match status" value="1"/>
</dbReference>
<dbReference type="GO" id="GO:0008360">
    <property type="term" value="P:regulation of cell shape"/>
    <property type="evidence" value="ECO:0007669"/>
    <property type="project" value="UniProtKB-UniRule"/>
</dbReference>
<keyword evidence="3 8" id="KW-1003">Cell membrane</keyword>
<evidence type="ECO:0000256" key="8">
    <source>
        <dbReference type="PIRNR" id="PIRNR018472"/>
    </source>
</evidence>
<dbReference type="PANTHER" id="PTHR37484:SF1">
    <property type="entry name" value="ROD SHAPE-DETERMINING PROTEIN MRED"/>
    <property type="match status" value="1"/>
</dbReference>
<evidence type="ECO:0000256" key="1">
    <source>
        <dbReference type="ARBA" id="ARBA00004651"/>
    </source>
</evidence>
<comment type="subcellular location">
    <subcellularLocation>
        <location evidence="8">Cell inner membrane</location>
    </subcellularLocation>
    <subcellularLocation>
        <location evidence="1">Cell membrane</location>
        <topology evidence="1">Multi-pass membrane protein</topology>
    </subcellularLocation>
</comment>
<organism evidence="10 11">
    <name type="scientific">Larsenimonas rhizosphaerae</name>
    <dbReference type="NCBI Taxonomy" id="2944682"/>
    <lineage>
        <taxon>Bacteria</taxon>
        <taxon>Pseudomonadati</taxon>
        <taxon>Pseudomonadota</taxon>
        <taxon>Gammaproteobacteria</taxon>
        <taxon>Oceanospirillales</taxon>
        <taxon>Halomonadaceae</taxon>
        <taxon>Larsenimonas</taxon>
    </lineage>
</organism>
<proteinExistence type="inferred from homology"/>
<evidence type="ECO:0000256" key="2">
    <source>
        <dbReference type="ARBA" id="ARBA00007776"/>
    </source>
</evidence>
<evidence type="ECO:0000313" key="11">
    <source>
        <dbReference type="Proteomes" id="UP001165678"/>
    </source>
</evidence>
<dbReference type="InterPro" id="IPR007227">
    <property type="entry name" value="Cell_shape_determining_MreD"/>
</dbReference>
<keyword evidence="5 8" id="KW-0133">Cell shape</keyword>
<dbReference type="AlphaFoldDB" id="A0AA41ZGM8"/>
<dbReference type="GO" id="GO:0005886">
    <property type="term" value="C:plasma membrane"/>
    <property type="evidence" value="ECO:0007669"/>
    <property type="project" value="UniProtKB-SubCell"/>
</dbReference>